<organism evidence="1 2">
    <name type="scientific">Fusarium pseudoanthophilum</name>
    <dbReference type="NCBI Taxonomy" id="48495"/>
    <lineage>
        <taxon>Eukaryota</taxon>
        <taxon>Fungi</taxon>
        <taxon>Dikarya</taxon>
        <taxon>Ascomycota</taxon>
        <taxon>Pezizomycotina</taxon>
        <taxon>Sordariomycetes</taxon>
        <taxon>Hypocreomycetidae</taxon>
        <taxon>Hypocreales</taxon>
        <taxon>Nectriaceae</taxon>
        <taxon>Fusarium</taxon>
        <taxon>Fusarium fujikuroi species complex</taxon>
    </lineage>
</organism>
<accession>A0A8H5KQ26</accession>
<proteinExistence type="predicted"/>
<gene>
    <name evidence="1" type="ORF">FPANT_10904</name>
</gene>
<dbReference type="AlphaFoldDB" id="A0A8H5KQ26"/>
<dbReference type="Proteomes" id="UP000544095">
    <property type="component" value="Unassembled WGS sequence"/>
</dbReference>
<keyword evidence="2" id="KW-1185">Reference proteome</keyword>
<evidence type="ECO:0000313" key="2">
    <source>
        <dbReference type="Proteomes" id="UP000544095"/>
    </source>
</evidence>
<dbReference type="EMBL" id="JAAOAR010000640">
    <property type="protein sequence ID" value="KAF5576421.1"/>
    <property type="molecule type" value="Genomic_DNA"/>
</dbReference>
<protein>
    <submittedName>
        <fullName evidence="1">Uncharacterized protein</fullName>
    </submittedName>
</protein>
<name>A0A8H5KQ26_9HYPO</name>
<reference evidence="1 2" key="1">
    <citation type="submission" date="2020-05" db="EMBL/GenBank/DDBJ databases">
        <title>Identification and distribution of gene clusters putatively required for synthesis of sphingolipid metabolism inhibitors in phylogenetically diverse species of the filamentous fungus Fusarium.</title>
        <authorList>
            <person name="Kim H.-S."/>
            <person name="Busman M."/>
            <person name="Brown D.W."/>
            <person name="Divon H."/>
            <person name="Uhlig S."/>
            <person name="Proctor R.H."/>
        </authorList>
    </citation>
    <scope>NUCLEOTIDE SEQUENCE [LARGE SCALE GENOMIC DNA]</scope>
    <source>
        <strain evidence="1 2">NRRL 25211</strain>
    </source>
</reference>
<comment type="caution">
    <text evidence="1">The sequence shown here is derived from an EMBL/GenBank/DDBJ whole genome shotgun (WGS) entry which is preliminary data.</text>
</comment>
<sequence>MLAWTGPDPSVDAASARSWMTLENISAASPALIAILNNQEYLCHQVAKLTEKVADLKVGPSSRRSSASSRKSGDSTITNLIDNEAVDSFFADEDLFTIFEAFVSETGTPSTFARERRPSNETDARLLSLEDQDVIRLYTCLSATHRERNTKGKAKKSVVQTRTESFQTAIDGDMPKMRF</sequence>
<evidence type="ECO:0000313" key="1">
    <source>
        <dbReference type="EMBL" id="KAF5576421.1"/>
    </source>
</evidence>